<evidence type="ECO:0000313" key="1">
    <source>
        <dbReference type="EMBL" id="MPL66056.1"/>
    </source>
</evidence>
<organism evidence="1">
    <name type="scientific">bioreactor metagenome</name>
    <dbReference type="NCBI Taxonomy" id="1076179"/>
    <lineage>
        <taxon>unclassified sequences</taxon>
        <taxon>metagenomes</taxon>
        <taxon>ecological metagenomes</taxon>
    </lineage>
</organism>
<protein>
    <recommendedName>
        <fullName evidence="2">DUF5320 domain-containing protein</fullName>
    </recommendedName>
</protein>
<gene>
    <name evidence="1" type="ORF">SDC9_11724</name>
</gene>
<proteinExistence type="predicted"/>
<evidence type="ECO:0008006" key="2">
    <source>
        <dbReference type="Google" id="ProtNLM"/>
    </source>
</evidence>
<comment type="caution">
    <text evidence="1">The sequence shown here is derived from an EMBL/GenBank/DDBJ whole genome shotgun (WGS) entry which is preliminary data.</text>
</comment>
<accession>A0A644TGH8</accession>
<dbReference type="InterPro" id="IPR035205">
    <property type="entry name" value="DUF5320"/>
</dbReference>
<sequence>MPNYNGTGPYGAGPKTGRGLGPCCGAQAYGRGMRRGGGFGMGAGSMGRGVGFGASLGRGMGGFGPRMGWYPAGYGTEDQEVREAGIKSTLEQRAAFLRAELEHTESLLKNQGTEAEEKGSESKK</sequence>
<dbReference type="AlphaFoldDB" id="A0A644TGH8"/>
<dbReference type="EMBL" id="VSSQ01000030">
    <property type="protein sequence ID" value="MPL66056.1"/>
    <property type="molecule type" value="Genomic_DNA"/>
</dbReference>
<name>A0A644TGH8_9ZZZZ</name>
<dbReference type="Pfam" id="PF17253">
    <property type="entry name" value="DUF5320"/>
    <property type="match status" value="1"/>
</dbReference>
<reference evidence="1" key="1">
    <citation type="submission" date="2019-08" db="EMBL/GenBank/DDBJ databases">
        <authorList>
            <person name="Kucharzyk K."/>
            <person name="Murdoch R.W."/>
            <person name="Higgins S."/>
            <person name="Loffler F."/>
        </authorList>
    </citation>
    <scope>NUCLEOTIDE SEQUENCE</scope>
</reference>